<dbReference type="NCBIfam" id="TIGR03718">
    <property type="entry name" value="R_switched_Alx"/>
    <property type="match status" value="1"/>
</dbReference>
<feature type="transmembrane region" description="Helical" evidence="7">
    <location>
        <begin position="229"/>
        <end position="251"/>
    </location>
</feature>
<evidence type="ECO:0000256" key="7">
    <source>
        <dbReference type="SAM" id="Phobius"/>
    </source>
</evidence>
<dbReference type="PATRIC" id="fig|861299.3.peg.3312"/>
<dbReference type="OrthoDB" id="5242957at2"/>
<evidence type="ECO:0000256" key="5">
    <source>
        <dbReference type="ARBA" id="ARBA00023136"/>
    </source>
</evidence>
<keyword evidence="5 7" id="KW-0472">Membrane</keyword>
<evidence type="ECO:0000256" key="3">
    <source>
        <dbReference type="ARBA" id="ARBA00022692"/>
    </source>
</evidence>
<keyword evidence="9" id="KW-1185">Reference proteome</keyword>
<accession>W0RJ55</accession>
<keyword evidence="4 7" id="KW-1133">Transmembrane helix</keyword>
<dbReference type="STRING" id="861299.J421_3259"/>
<proteinExistence type="inferred from homology"/>
<dbReference type="Proteomes" id="UP000019151">
    <property type="component" value="Chromosome"/>
</dbReference>
<name>W0RJ55_9BACT</name>
<comment type="subcellular location">
    <subcellularLocation>
        <location evidence="1">Membrane</location>
        <topology evidence="1">Multi-pass membrane protein</topology>
    </subcellularLocation>
</comment>
<evidence type="ECO:0000256" key="1">
    <source>
        <dbReference type="ARBA" id="ARBA00004141"/>
    </source>
</evidence>
<feature type="transmembrane region" description="Helical" evidence="7">
    <location>
        <begin position="37"/>
        <end position="59"/>
    </location>
</feature>
<sequence>MSHPLLWAVFTLGVLSVLALDLGVFHRRAHVVRAREAATWSVVWITLAALFGLGIYYFVGRQSALEFAAGYLVEEALSVDNLFVFLLLFSYFKVPEIQRHRVLFWGILGALLMRGAMIALGAALIHRFHWIIFVFGAFLVYTGARMAVSGGEQVDPEHNPALKLVRRVFPVTPTFRGQHFFVRARPAGGGAERWFATPLFIVLVLVETTDLVFAVDSIPAIFGVTNDPFIVYTSNVFAILGLRSLFFLLAGAITRFHLLRYGLAAVLAFVGVKMLVSSKWPIPIGISLGVIAALLGASVVASLLRPAPEGPTLSPRTGTTEEQPVATQGAEAPREAAPNERPV</sequence>
<feature type="transmembrane region" description="Helical" evidence="7">
    <location>
        <begin position="282"/>
        <end position="304"/>
    </location>
</feature>
<evidence type="ECO:0000313" key="9">
    <source>
        <dbReference type="Proteomes" id="UP000019151"/>
    </source>
</evidence>
<feature type="transmembrane region" description="Helical" evidence="7">
    <location>
        <begin position="71"/>
        <end position="90"/>
    </location>
</feature>
<dbReference type="AlphaFoldDB" id="W0RJ55"/>
<dbReference type="InterPro" id="IPR022369">
    <property type="entry name" value="Integral_membrane_TerC_rswitch"/>
</dbReference>
<dbReference type="HOGENOM" id="CLU_045644_1_2_0"/>
<evidence type="ECO:0000313" key="8">
    <source>
        <dbReference type="EMBL" id="AHG90796.1"/>
    </source>
</evidence>
<comment type="similarity">
    <text evidence="2">Belongs to the TerC family.</text>
</comment>
<keyword evidence="3 7" id="KW-0812">Transmembrane</keyword>
<feature type="transmembrane region" description="Helical" evidence="7">
    <location>
        <begin position="199"/>
        <end position="223"/>
    </location>
</feature>
<feature type="transmembrane region" description="Helical" evidence="7">
    <location>
        <begin position="6"/>
        <end position="25"/>
    </location>
</feature>
<dbReference type="Pfam" id="PF03741">
    <property type="entry name" value="TerC"/>
    <property type="match status" value="1"/>
</dbReference>
<reference evidence="8 9" key="1">
    <citation type="journal article" date="2014" name="Genome Announc.">
        <title>Genome Sequence and Methylome of Soil Bacterium Gemmatirosa kalamazoonensis KBS708T, a Member of the Rarely Cultivated Gemmatimonadetes Phylum.</title>
        <authorList>
            <person name="Debruyn J.M."/>
            <person name="Radosevich M."/>
            <person name="Wommack K.E."/>
            <person name="Polson S.W."/>
            <person name="Hauser L.J."/>
            <person name="Fawaz M.N."/>
            <person name="Korlach J."/>
            <person name="Tsai Y.C."/>
        </authorList>
    </citation>
    <scope>NUCLEOTIDE SEQUENCE [LARGE SCALE GENOMIC DNA]</scope>
    <source>
        <strain evidence="8 9">KBS708</strain>
    </source>
</reference>
<feature type="transmembrane region" description="Helical" evidence="7">
    <location>
        <begin position="102"/>
        <end position="124"/>
    </location>
</feature>
<dbReference type="InParanoid" id="W0RJ55"/>
<organism evidence="8 9">
    <name type="scientific">Gemmatirosa kalamazoonensis</name>
    <dbReference type="NCBI Taxonomy" id="861299"/>
    <lineage>
        <taxon>Bacteria</taxon>
        <taxon>Pseudomonadati</taxon>
        <taxon>Gemmatimonadota</taxon>
        <taxon>Gemmatimonadia</taxon>
        <taxon>Gemmatimonadales</taxon>
        <taxon>Gemmatimonadaceae</taxon>
        <taxon>Gemmatirosa</taxon>
    </lineage>
</organism>
<feature type="compositionally biased region" description="Polar residues" evidence="6">
    <location>
        <begin position="314"/>
        <end position="326"/>
    </location>
</feature>
<evidence type="ECO:0000256" key="6">
    <source>
        <dbReference type="SAM" id="MobiDB-lite"/>
    </source>
</evidence>
<dbReference type="GO" id="GO:0016020">
    <property type="term" value="C:membrane"/>
    <property type="evidence" value="ECO:0007669"/>
    <property type="project" value="UniProtKB-SubCell"/>
</dbReference>
<dbReference type="PANTHER" id="PTHR30238:SF0">
    <property type="entry name" value="THYLAKOID MEMBRANE PROTEIN TERC, CHLOROPLASTIC"/>
    <property type="match status" value="1"/>
</dbReference>
<dbReference type="PANTHER" id="PTHR30238">
    <property type="entry name" value="MEMBRANE BOUND PREDICTED REDOX MODULATOR"/>
    <property type="match status" value="1"/>
</dbReference>
<evidence type="ECO:0000256" key="4">
    <source>
        <dbReference type="ARBA" id="ARBA00022989"/>
    </source>
</evidence>
<evidence type="ECO:0000256" key="2">
    <source>
        <dbReference type="ARBA" id="ARBA00007511"/>
    </source>
</evidence>
<dbReference type="EMBL" id="CP007128">
    <property type="protein sequence ID" value="AHG90796.1"/>
    <property type="molecule type" value="Genomic_DNA"/>
</dbReference>
<protein>
    <submittedName>
        <fullName evidence="8">Integral membrane protein, TerC family</fullName>
    </submittedName>
</protein>
<gene>
    <name evidence="8" type="ORF">J421_3259</name>
</gene>
<feature type="compositionally biased region" description="Basic and acidic residues" evidence="6">
    <location>
        <begin position="332"/>
        <end position="343"/>
    </location>
</feature>
<feature type="region of interest" description="Disordered" evidence="6">
    <location>
        <begin position="307"/>
        <end position="343"/>
    </location>
</feature>
<dbReference type="InterPro" id="IPR005496">
    <property type="entry name" value="Integral_membrane_TerC"/>
</dbReference>
<dbReference type="KEGG" id="gba:J421_3259"/>
<dbReference type="RefSeq" id="WP_025412262.1">
    <property type="nucleotide sequence ID" value="NZ_CP007128.1"/>
</dbReference>
<feature type="transmembrane region" description="Helical" evidence="7">
    <location>
        <begin position="130"/>
        <end position="148"/>
    </location>
</feature>
<feature type="transmembrane region" description="Helical" evidence="7">
    <location>
        <begin position="258"/>
        <end position="276"/>
    </location>
</feature>
<dbReference type="eggNOG" id="COG0861">
    <property type="taxonomic scope" value="Bacteria"/>
</dbReference>